<organism evidence="2 3">
    <name type="scientific">Rhodofomes roseus</name>
    <dbReference type="NCBI Taxonomy" id="34475"/>
    <lineage>
        <taxon>Eukaryota</taxon>
        <taxon>Fungi</taxon>
        <taxon>Dikarya</taxon>
        <taxon>Basidiomycota</taxon>
        <taxon>Agaricomycotina</taxon>
        <taxon>Agaricomycetes</taxon>
        <taxon>Polyporales</taxon>
        <taxon>Rhodofomes</taxon>
    </lineage>
</organism>
<feature type="region of interest" description="Disordered" evidence="1">
    <location>
        <begin position="134"/>
        <end position="175"/>
    </location>
</feature>
<feature type="region of interest" description="Disordered" evidence="1">
    <location>
        <begin position="242"/>
        <end position="369"/>
    </location>
</feature>
<feature type="compositionally biased region" description="Basic and acidic residues" evidence="1">
    <location>
        <begin position="346"/>
        <end position="367"/>
    </location>
</feature>
<feature type="compositionally biased region" description="Low complexity" evidence="1">
    <location>
        <begin position="134"/>
        <end position="153"/>
    </location>
</feature>
<proteinExistence type="predicted"/>
<feature type="compositionally biased region" description="Low complexity" evidence="1">
    <location>
        <begin position="79"/>
        <end position="94"/>
    </location>
</feature>
<evidence type="ECO:0008006" key="4">
    <source>
        <dbReference type="Google" id="ProtNLM"/>
    </source>
</evidence>
<feature type="compositionally biased region" description="Polar residues" evidence="1">
    <location>
        <begin position="50"/>
        <end position="65"/>
    </location>
</feature>
<dbReference type="GeneID" id="72009535"/>
<feature type="region of interest" description="Disordered" evidence="1">
    <location>
        <begin position="431"/>
        <end position="461"/>
    </location>
</feature>
<evidence type="ECO:0000313" key="3">
    <source>
        <dbReference type="Proteomes" id="UP000814176"/>
    </source>
</evidence>
<feature type="region of interest" description="Disordered" evidence="1">
    <location>
        <begin position="201"/>
        <end position="222"/>
    </location>
</feature>
<feature type="compositionally biased region" description="Low complexity" evidence="1">
    <location>
        <begin position="249"/>
        <end position="260"/>
    </location>
</feature>
<sequence length="635" mass="68157">MSTSAAAALPRTPLRRSPPPLSLDDCGPRAPAVFHPASPPTSPGAGATSFVFTSSRTKQWPSASTSPDAVPPPARRPRTPVSATASTSTNSTVRSLHKPALTATQLARHSEGATDARRLLGPNMRAAGFVHLSDSVGRSSGSSAATSPASSPGWQEIAGPSNYMGSAPVQLTPTDPPPFPPLVFVPSSAVKQMSMWEYQKWPPGQTPGLSSPHHPHFPSNIPAETFHARSVSEGAAAAAMGLGITPARSPSHSPQLFSSSEFNAVPAPSRSTSFSASRRLLSPLSAMEKGKERERDGLDEYPFPRALPSPSSHSSGSGQRRLSGAHSRRSRDESPELASNAAWAREPGKAKLRAKDKNVNRDKRTGDRVAGLIAERVNAPQPHARPAAHIVQPHAPSAAYALSVTELCEPGFAWSTPNVDVFSPALRAGARVSGEGAPSPPEREDVVEKAEEEQGAPKEAVVAPAEAALVEEEVEAQRLVEHEREKRNHRDHRDQRHAEKKHIAVLVAAHRERDEDHVRYVAAEREKEREKGKERAVRRSPHGSPKGSGRSSPVHEKPERERTSPKRSGRTSPKEREHRGSERGRTSPGHKERKSRRQSPKLAMHKTKSIVSDITNVSDAETMVGDAIAGDILVA</sequence>
<keyword evidence="3" id="KW-1185">Reference proteome</keyword>
<feature type="compositionally biased region" description="Basic and acidic residues" evidence="1">
    <location>
        <begin position="572"/>
        <end position="585"/>
    </location>
</feature>
<feature type="compositionally biased region" description="Low complexity" evidence="1">
    <location>
        <begin position="1"/>
        <end position="12"/>
    </location>
</feature>
<feature type="compositionally biased region" description="Basic and acidic residues" evidence="1">
    <location>
        <begin position="288"/>
        <end position="298"/>
    </location>
</feature>
<feature type="compositionally biased region" description="Basic and acidic residues" evidence="1">
    <location>
        <begin position="108"/>
        <end position="118"/>
    </location>
</feature>
<reference evidence="2 3" key="1">
    <citation type="journal article" date="2021" name="Environ. Microbiol.">
        <title>Gene family expansions and transcriptome signatures uncover fungal adaptations to wood decay.</title>
        <authorList>
            <person name="Hage H."/>
            <person name="Miyauchi S."/>
            <person name="Viragh M."/>
            <person name="Drula E."/>
            <person name="Min B."/>
            <person name="Chaduli D."/>
            <person name="Navarro D."/>
            <person name="Favel A."/>
            <person name="Norest M."/>
            <person name="Lesage-Meessen L."/>
            <person name="Balint B."/>
            <person name="Merenyi Z."/>
            <person name="de Eugenio L."/>
            <person name="Morin E."/>
            <person name="Martinez A.T."/>
            <person name="Baldrian P."/>
            <person name="Stursova M."/>
            <person name="Martinez M.J."/>
            <person name="Novotny C."/>
            <person name="Magnuson J.K."/>
            <person name="Spatafora J.W."/>
            <person name="Maurice S."/>
            <person name="Pangilinan J."/>
            <person name="Andreopoulos W."/>
            <person name="LaButti K."/>
            <person name="Hundley H."/>
            <person name="Na H."/>
            <person name="Kuo A."/>
            <person name="Barry K."/>
            <person name="Lipzen A."/>
            <person name="Henrissat B."/>
            <person name="Riley R."/>
            <person name="Ahrendt S."/>
            <person name="Nagy L.G."/>
            <person name="Grigoriev I.V."/>
            <person name="Martin F."/>
            <person name="Rosso M.N."/>
        </authorList>
    </citation>
    <scope>NUCLEOTIDE SEQUENCE [LARGE SCALE GENOMIC DNA]</scope>
    <source>
        <strain evidence="2 3">CIRM-BRFM 1785</strain>
    </source>
</reference>
<name>A0ABQ8KWJ1_9APHY</name>
<dbReference type="RefSeq" id="XP_047784474.1">
    <property type="nucleotide sequence ID" value="XM_047928803.1"/>
</dbReference>
<feature type="compositionally biased region" description="Basic and acidic residues" evidence="1">
    <location>
        <begin position="476"/>
        <end position="497"/>
    </location>
</feature>
<feature type="compositionally biased region" description="Basic and acidic residues" evidence="1">
    <location>
        <begin position="509"/>
        <end position="537"/>
    </location>
</feature>
<comment type="caution">
    <text evidence="2">The sequence shown here is derived from an EMBL/GenBank/DDBJ whole genome shotgun (WGS) entry which is preliminary data.</text>
</comment>
<dbReference type="EMBL" id="JADCUA010000001">
    <property type="protein sequence ID" value="KAH9843664.1"/>
    <property type="molecule type" value="Genomic_DNA"/>
</dbReference>
<evidence type="ECO:0000313" key="2">
    <source>
        <dbReference type="EMBL" id="KAH9843664.1"/>
    </source>
</evidence>
<feature type="compositionally biased region" description="Basic residues" evidence="1">
    <location>
        <begin position="591"/>
        <end position="608"/>
    </location>
</feature>
<protein>
    <recommendedName>
        <fullName evidence="4">Proteophosphoglycan ppg4</fullName>
    </recommendedName>
</protein>
<feature type="region of interest" description="Disordered" evidence="1">
    <location>
        <begin position="476"/>
        <end position="608"/>
    </location>
</feature>
<dbReference type="Proteomes" id="UP000814176">
    <property type="component" value="Unassembled WGS sequence"/>
</dbReference>
<feature type="region of interest" description="Disordered" evidence="1">
    <location>
        <begin position="1"/>
        <end position="119"/>
    </location>
</feature>
<feature type="compositionally biased region" description="Low complexity" evidence="1">
    <location>
        <begin position="304"/>
        <end position="325"/>
    </location>
</feature>
<accession>A0ABQ8KWJ1</accession>
<feature type="compositionally biased region" description="Basic and acidic residues" evidence="1">
    <location>
        <begin position="553"/>
        <end position="564"/>
    </location>
</feature>
<gene>
    <name evidence="2" type="ORF">C8Q71DRAFT_9023</name>
</gene>
<feature type="compositionally biased region" description="Low complexity" evidence="1">
    <location>
        <begin position="273"/>
        <end position="286"/>
    </location>
</feature>
<evidence type="ECO:0000256" key="1">
    <source>
        <dbReference type="SAM" id="MobiDB-lite"/>
    </source>
</evidence>